<dbReference type="Proteomes" id="UP000320762">
    <property type="component" value="Unassembled WGS sequence"/>
</dbReference>
<keyword evidence="1" id="KW-0472">Membrane</keyword>
<organism evidence="2 3">
    <name type="scientific">Schizophyllum amplum</name>
    <dbReference type="NCBI Taxonomy" id="97359"/>
    <lineage>
        <taxon>Eukaryota</taxon>
        <taxon>Fungi</taxon>
        <taxon>Dikarya</taxon>
        <taxon>Basidiomycota</taxon>
        <taxon>Agaricomycotina</taxon>
        <taxon>Agaricomycetes</taxon>
        <taxon>Agaricomycetidae</taxon>
        <taxon>Agaricales</taxon>
        <taxon>Schizophyllaceae</taxon>
        <taxon>Schizophyllum</taxon>
    </lineage>
</organism>
<comment type="caution">
    <text evidence="2">The sequence shown here is derived from an EMBL/GenBank/DDBJ whole genome shotgun (WGS) entry which is preliminary data.</text>
</comment>
<feature type="transmembrane region" description="Helical" evidence="1">
    <location>
        <begin position="46"/>
        <end position="65"/>
    </location>
</feature>
<gene>
    <name evidence="2" type="ORF">BD626DRAFT_549311</name>
</gene>
<keyword evidence="1" id="KW-0812">Transmembrane</keyword>
<evidence type="ECO:0000256" key="1">
    <source>
        <dbReference type="SAM" id="Phobius"/>
    </source>
</evidence>
<name>A0A550C8Q5_9AGAR</name>
<dbReference type="STRING" id="97359.A0A550C8Q5"/>
<keyword evidence="1" id="KW-1133">Transmembrane helix</keyword>
<keyword evidence="3" id="KW-1185">Reference proteome</keyword>
<protein>
    <submittedName>
        <fullName evidence="2">Uncharacterized protein</fullName>
    </submittedName>
</protein>
<evidence type="ECO:0000313" key="2">
    <source>
        <dbReference type="EMBL" id="TRM61066.1"/>
    </source>
</evidence>
<reference evidence="2 3" key="1">
    <citation type="journal article" date="2019" name="New Phytol.">
        <title>Comparative genomics reveals unique wood-decay strategies and fruiting body development in the Schizophyllaceae.</title>
        <authorList>
            <person name="Almasi E."/>
            <person name="Sahu N."/>
            <person name="Krizsan K."/>
            <person name="Balint B."/>
            <person name="Kovacs G.M."/>
            <person name="Kiss B."/>
            <person name="Cseklye J."/>
            <person name="Drula E."/>
            <person name="Henrissat B."/>
            <person name="Nagy I."/>
            <person name="Chovatia M."/>
            <person name="Adam C."/>
            <person name="LaButti K."/>
            <person name="Lipzen A."/>
            <person name="Riley R."/>
            <person name="Grigoriev I.V."/>
            <person name="Nagy L.G."/>
        </authorList>
    </citation>
    <scope>NUCLEOTIDE SEQUENCE [LARGE SCALE GENOMIC DNA]</scope>
    <source>
        <strain evidence="2 3">NL-1724</strain>
    </source>
</reference>
<sequence>MQDVPRDQFVCSLPQFSHAVIVVNQIGVCILLTMRVYALYKRSKKILVFLLLIAAGLLGICAWAVSNQDTWQAPDVPYCHMLASRGSMIRLAVAWEGLLGYDCLVVGLTVYQSCRSMSSTMPEPLLKVVLRDGAVMALCNLGNIMTFYEYLNGCLSSFSSSVSMSVLCHLILHLHETGRNERLPSTQRTSGTRYTYNSEDVIFTSHITAESIGLDTIQYD</sequence>
<dbReference type="EMBL" id="VDMD01000018">
    <property type="protein sequence ID" value="TRM61066.1"/>
    <property type="molecule type" value="Genomic_DNA"/>
</dbReference>
<accession>A0A550C8Q5</accession>
<evidence type="ECO:0000313" key="3">
    <source>
        <dbReference type="Proteomes" id="UP000320762"/>
    </source>
</evidence>
<dbReference type="AlphaFoldDB" id="A0A550C8Q5"/>
<feature type="transmembrane region" description="Helical" evidence="1">
    <location>
        <begin position="16"/>
        <end position="34"/>
    </location>
</feature>
<proteinExistence type="predicted"/>
<dbReference type="OrthoDB" id="2686513at2759"/>